<organism evidence="2 3">
    <name type="scientific">Panicum virgatum</name>
    <name type="common">Blackwell switchgrass</name>
    <dbReference type="NCBI Taxonomy" id="38727"/>
    <lineage>
        <taxon>Eukaryota</taxon>
        <taxon>Viridiplantae</taxon>
        <taxon>Streptophyta</taxon>
        <taxon>Embryophyta</taxon>
        <taxon>Tracheophyta</taxon>
        <taxon>Spermatophyta</taxon>
        <taxon>Magnoliopsida</taxon>
        <taxon>Liliopsida</taxon>
        <taxon>Poales</taxon>
        <taxon>Poaceae</taxon>
        <taxon>PACMAD clade</taxon>
        <taxon>Panicoideae</taxon>
        <taxon>Panicodae</taxon>
        <taxon>Paniceae</taxon>
        <taxon>Panicinae</taxon>
        <taxon>Panicum</taxon>
        <taxon>Panicum sect. Hiantes</taxon>
    </lineage>
</organism>
<dbReference type="AlphaFoldDB" id="A0A8T0MBU4"/>
<dbReference type="EMBL" id="CM029054">
    <property type="protein sequence ID" value="KAG2534651.1"/>
    <property type="molecule type" value="Genomic_DNA"/>
</dbReference>
<evidence type="ECO:0000313" key="3">
    <source>
        <dbReference type="Proteomes" id="UP000823388"/>
    </source>
</evidence>
<gene>
    <name evidence="2" type="ORF">PVAP13_9NG074096</name>
</gene>
<sequence>MKPRFCFPGSLRHPVPLTLSFLLMKLTLYRSPSVQYTLFYLQDLPLVIPHSHVRLSPALPPRHLTLSSSHRRLLFGLSALCST</sequence>
<name>A0A8T0MBU4_PANVG</name>
<keyword evidence="3" id="KW-1185">Reference proteome</keyword>
<feature type="signal peptide" evidence="1">
    <location>
        <begin position="1"/>
        <end position="20"/>
    </location>
</feature>
<protein>
    <submittedName>
        <fullName evidence="2">Uncharacterized protein</fullName>
    </submittedName>
</protein>
<accession>A0A8T0MBU4</accession>
<evidence type="ECO:0000313" key="2">
    <source>
        <dbReference type="EMBL" id="KAG2534651.1"/>
    </source>
</evidence>
<evidence type="ECO:0000256" key="1">
    <source>
        <dbReference type="SAM" id="SignalP"/>
    </source>
</evidence>
<dbReference type="Proteomes" id="UP000823388">
    <property type="component" value="Chromosome 9N"/>
</dbReference>
<reference evidence="2" key="1">
    <citation type="submission" date="2020-05" db="EMBL/GenBank/DDBJ databases">
        <title>WGS assembly of Panicum virgatum.</title>
        <authorList>
            <person name="Lovell J.T."/>
            <person name="Jenkins J."/>
            <person name="Shu S."/>
            <person name="Juenger T.E."/>
            <person name="Schmutz J."/>
        </authorList>
    </citation>
    <scope>NUCLEOTIDE SEQUENCE</scope>
    <source>
        <strain evidence="2">AP13</strain>
    </source>
</reference>
<comment type="caution">
    <text evidence="2">The sequence shown here is derived from an EMBL/GenBank/DDBJ whole genome shotgun (WGS) entry which is preliminary data.</text>
</comment>
<proteinExistence type="predicted"/>
<keyword evidence="1" id="KW-0732">Signal</keyword>
<feature type="chain" id="PRO_5035747949" evidence="1">
    <location>
        <begin position="21"/>
        <end position="83"/>
    </location>
</feature>